<evidence type="ECO:0000256" key="6">
    <source>
        <dbReference type="ARBA" id="ARBA00023136"/>
    </source>
</evidence>
<dbReference type="SUPFAM" id="SSF161098">
    <property type="entry name" value="MetI-like"/>
    <property type="match status" value="1"/>
</dbReference>
<feature type="transmembrane region" description="Helical" evidence="7">
    <location>
        <begin position="221"/>
        <end position="243"/>
    </location>
</feature>
<feature type="transmembrane region" description="Helical" evidence="7">
    <location>
        <begin position="70"/>
        <end position="88"/>
    </location>
</feature>
<reference evidence="9 10" key="1">
    <citation type="submission" date="2024-04" db="EMBL/GenBank/DDBJ databases">
        <title>A novel species isolated from cricket.</title>
        <authorList>
            <person name="Wang H.-C."/>
        </authorList>
    </citation>
    <scope>NUCLEOTIDE SEQUENCE [LARGE SCALE GENOMIC DNA]</scope>
    <source>
        <strain evidence="9 10">WL0021</strain>
    </source>
</reference>
<name>A0ABV0BKA9_9HYPH</name>
<feature type="domain" description="ABC transmembrane type-1" evidence="8">
    <location>
        <begin position="59"/>
        <end position="239"/>
    </location>
</feature>
<evidence type="ECO:0000256" key="4">
    <source>
        <dbReference type="ARBA" id="ARBA00022692"/>
    </source>
</evidence>
<feature type="transmembrane region" description="Helical" evidence="7">
    <location>
        <begin position="125"/>
        <end position="145"/>
    </location>
</feature>
<feature type="transmembrane region" description="Helical" evidence="7">
    <location>
        <begin position="192"/>
        <end position="209"/>
    </location>
</feature>
<keyword evidence="3" id="KW-1003">Cell membrane</keyword>
<dbReference type="Proteomes" id="UP001418637">
    <property type="component" value="Unassembled WGS sequence"/>
</dbReference>
<dbReference type="PANTHER" id="PTHR30151">
    <property type="entry name" value="ALKANE SULFONATE ABC TRANSPORTER-RELATED, MEMBRANE SUBUNIT"/>
    <property type="match status" value="1"/>
</dbReference>
<dbReference type="Gene3D" id="1.10.3720.10">
    <property type="entry name" value="MetI-like"/>
    <property type="match status" value="1"/>
</dbReference>
<evidence type="ECO:0000313" key="10">
    <source>
        <dbReference type="Proteomes" id="UP001418637"/>
    </source>
</evidence>
<comment type="caution">
    <text evidence="9">The sequence shown here is derived from an EMBL/GenBank/DDBJ whole genome shotgun (WGS) entry which is preliminary data.</text>
</comment>
<gene>
    <name evidence="9" type="ORF">WJT86_08735</name>
</gene>
<dbReference type="Pfam" id="PF00528">
    <property type="entry name" value="BPD_transp_1"/>
    <property type="match status" value="1"/>
</dbReference>
<dbReference type="InterPro" id="IPR000515">
    <property type="entry name" value="MetI-like"/>
</dbReference>
<evidence type="ECO:0000256" key="1">
    <source>
        <dbReference type="ARBA" id="ARBA00004651"/>
    </source>
</evidence>
<evidence type="ECO:0000259" key="8">
    <source>
        <dbReference type="PROSITE" id="PS50928"/>
    </source>
</evidence>
<accession>A0ABV0BKA9</accession>
<dbReference type="RefSeq" id="WP_346337181.1">
    <property type="nucleotide sequence ID" value="NZ_JBBYXI010000003.1"/>
</dbReference>
<evidence type="ECO:0000313" key="9">
    <source>
        <dbReference type="EMBL" id="MEN3931142.1"/>
    </source>
</evidence>
<dbReference type="PANTHER" id="PTHR30151:SF25">
    <property type="entry name" value="TAURINE TRANSPORT SYSTEM PERMEASE PROTEIN TAUC"/>
    <property type="match status" value="1"/>
</dbReference>
<organism evidence="9 10">
    <name type="scientific">Hohaiivirga grylli</name>
    <dbReference type="NCBI Taxonomy" id="3133970"/>
    <lineage>
        <taxon>Bacteria</taxon>
        <taxon>Pseudomonadati</taxon>
        <taxon>Pseudomonadota</taxon>
        <taxon>Alphaproteobacteria</taxon>
        <taxon>Hyphomicrobiales</taxon>
        <taxon>Methylobacteriaceae</taxon>
        <taxon>Hohaiivirga</taxon>
    </lineage>
</organism>
<keyword evidence="5 7" id="KW-1133">Transmembrane helix</keyword>
<feature type="transmembrane region" description="Helical" evidence="7">
    <location>
        <begin position="165"/>
        <end position="185"/>
    </location>
</feature>
<evidence type="ECO:0000256" key="5">
    <source>
        <dbReference type="ARBA" id="ARBA00022989"/>
    </source>
</evidence>
<evidence type="ECO:0000256" key="7">
    <source>
        <dbReference type="RuleBase" id="RU363032"/>
    </source>
</evidence>
<dbReference type="EMBL" id="JBBYXI010000003">
    <property type="protein sequence ID" value="MEN3931142.1"/>
    <property type="molecule type" value="Genomic_DNA"/>
</dbReference>
<proteinExistence type="inferred from homology"/>
<keyword evidence="4 7" id="KW-0812">Transmembrane</keyword>
<comment type="subcellular location">
    <subcellularLocation>
        <location evidence="1 7">Cell membrane</location>
        <topology evidence="1 7">Multi-pass membrane protein</topology>
    </subcellularLocation>
</comment>
<feature type="transmembrane region" description="Helical" evidence="7">
    <location>
        <begin position="41"/>
        <end position="63"/>
    </location>
</feature>
<sequence length="259" mass="27645">MRSIALKISIPLIVIVATIALWAGSLTLLDIPSILLPSPAMAFSAAVELVCDGVLFEHIVVSIKRLTSGYILAVALSLPAAFMLSQSVWAKRILNPTLEFLRQIPPLAMMPLLILWLGIGEAQKVGIIILACFFPIFLGALGGIAQCDPKLKEVGRISGLNNPQILWRIVLPSALPAIVIGLRIALGQGWRALVGAELVASAAGLGYMIVDAENLARTDIIVVGIIVIGILGLTSDWVARWLIVRFAPWVKIDEGPANA</sequence>
<dbReference type="PROSITE" id="PS50928">
    <property type="entry name" value="ABC_TM1"/>
    <property type="match status" value="1"/>
</dbReference>
<feature type="transmembrane region" description="Helical" evidence="7">
    <location>
        <begin position="100"/>
        <end position="118"/>
    </location>
</feature>
<dbReference type="InterPro" id="IPR035906">
    <property type="entry name" value="MetI-like_sf"/>
</dbReference>
<evidence type="ECO:0000256" key="2">
    <source>
        <dbReference type="ARBA" id="ARBA00022448"/>
    </source>
</evidence>
<evidence type="ECO:0000256" key="3">
    <source>
        <dbReference type="ARBA" id="ARBA00022475"/>
    </source>
</evidence>
<keyword evidence="6 7" id="KW-0472">Membrane</keyword>
<dbReference type="CDD" id="cd06261">
    <property type="entry name" value="TM_PBP2"/>
    <property type="match status" value="1"/>
</dbReference>
<keyword evidence="2 7" id="KW-0813">Transport</keyword>
<keyword evidence="10" id="KW-1185">Reference proteome</keyword>
<protein>
    <submittedName>
        <fullName evidence="9">ABC transporter permease</fullName>
    </submittedName>
</protein>
<feature type="transmembrane region" description="Helical" evidence="7">
    <location>
        <begin position="12"/>
        <end position="35"/>
    </location>
</feature>
<comment type="similarity">
    <text evidence="7">Belongs to the binding-protein-dependent transport system permease family.</text>
</comment>